<keyword evidence="1" id="KW-0732">Signal</keyword>
<keyword evidence="3" id="KW-1185">Reference proteome</keyword>
<evidence type="ECO:0000256" key="1">
    <source>
        <dbReference type="SAM" id="SignalP"/>
    </source>
</evidence>
<evidence type="ECO:0008006" key="4">
    <source>
        <dbReference type="Google" id="ProtNLM"/>
    </source>
</evidence>
<feature type="signal peptide" evidence="1">
    <location>
        <begin position="1"/>
        <end position="20"/>
    </location>
</feature>
<organism evidence="2 3">
    <name type="scientific">Epicoccum nigrum</name>
    <name type="common">Soil fungus</name>
    <name type="synonym">Epicoccum purpurascens</name>
    <dbReference type="NCBI Taxonomy" id="105696"/>
    <lineage>
        <taxon>Eukaryota</taxon>
        <taxon>Fungi</taxon>
        <taxon>Dikarya</taxon>
        <taxon>Ascomycota</taxon>
        <taxon>Pezizomycotina</taxon>
        <taxon>Dothideomycetes</taxon>
        <taxon>Pleosporomycetidae</taxon>
        <taxon>Pleosporales</taxon>
        <taxon>Pleosporineae</taxon>
        <taxon>Didymellaceae</taxon>
        <taxon>Epicoccum</taxon>
    </lineage>
</organism>
<gene>
    <name evidence="2" type="ORF">B5807_11552</name>
</gene>
<proteinExistence type="predicted"/>
<evidence type="ECO:0000313" key="2">
    <source>
        <dbReference type="EMBL" id="OSS43672.1"/>
    </source>
</evidence>
<reference evidence="2 3" key="1">
    <citation type="journal article" date="2017" name="Genome Announc.">
        <title>Genome sequence of the saprophytic ascomycete Epicoccum nigrum ICMP 19927 strain isolated from New Zealand.</title>
        <authorList>
            <person name="Fokin M."/>
            <person name="Fleetwood D."/>
            <person name="Weir B.S."/>
            <person name="Villas-Boas S.G."/>
        </authorList>
    </citation>
    <scope>NUCLEOTIDE SEQUENCE [LARGE SCALE GENOMIC DNA]</scope>
    <source>
        <strain evidence="2 3">ICMP 19927</strain>
    </source>
</reference>
<sequence>MASTLLTLLTLSLILSPASASTTPSQTPAPELAKRACAADNCLRALRRNAPSAIPFCASYTTAPATATTATPTATIPAWAANCQDNPTRVSSACGCLATAPLTLVYGPTDNTNYTIWSQAENIRSRPETWEESLTQCMGLCYGSGASCQAFSLAIMPGYQGAAGTGLTLCYFYSTLFQVDKVQVATNWTRNVVYERV</sequence>
<dbReference type="AlphaFoldDB" id="A0A1Y2LJJ3"/>
<dbReference type="EMBL" id="KZ107862">
    <property type="protein sequence ID" value="OSS43672.1"/>
    <property type="molecule type" value="Genomic_DNA"/>
</dbReference>
<feature type="chain" id="PRO_5012802108" description="Apple domain-containing protein" evidence="1">
    <location>
        <begin position="21"/>
        <end position="197"/>
    </location>
</feature>
<name>A0A1Y2LJJ3_EPING</name>
<dbReference type="InParanoid" id="A0A1Y2LJJ3"/>
<evidence type="ECO:0000313" key="3">
    <source>
        <dbReference type="Proteomes" id="UP000193240"/>
    </source>
</evidence>
<dbReference type="Proteomes" id="UP000193240">
    <property type="component" value="Unassembled WGS sequence"/>
</dbReference>
<protein>
    <recommendedName>
        <fullName evidence="4">Apple domain-containing protein</fullName>
    </recommendedName>
</protein>
<accession>A0A1Y2LJJ3</accession>